<feature type="region of interest" description="Disordered" evidence="1">
    <location>
        <begin position="1"/>
        <end position="22"/>
    </location>
</feature>
<dbReference type="EMBL" id="JAGTXO010000012">
    <property type="protein sequence ID" value="KAG8464566.1"/>
    <property type="molecule type" value="Genomic_DNA"/>
</dbReference>
<evidence type="ECO:0000256" key="1">
    <source>
        <dbReference type="SAM" id="MobiDB-lite"/>
    </source>
</evidence>
<protein>
    <submittedName>
        <fullName evidence="2">Uncharacterized protein</fullName>
    </submittedName>
</protein>
<dbReference type="Proteomes" id="UP000751190">
    <property type="component" value="Unassembled WGS sequence"/>
</dbReference>
<keyword evidence="3" id="KW-1185">Reference proteome</keyword>
<feature type="compositionally biased region" description="Polar residues" evidence="1">
    <location>
        <begin position="12"/>
        <end position="21"/>
    </location>
</feature>
<dbReference type="OrthoDB" id="10392201at2759"/>
<organism evidence="2 3">
    <name type="scientific">Diacronema lutheri</name>
    <name type="common">Unicellular marine alga</name>
    <name type="synonym">Monochrysis lutheri</name>
    <dbReference type="NCBI Taxonomy" id="2081491"/>
    <lineage>
        <taxon>Eukaryota</taxon>
        <taxon>Haptista</taxon>
        <taxon>Haptophyta</taxon>
        <taxon>Pavlovophyceae</taxon>
        <taxon>Pavlovales</taxon>
        <taxon>Pavlovaceae</taxon>
        <taxon>Diacronema</taxon>
    </lineage>
</organism>
<evidence type="ECO:0000313" key="3">
    <source>
        <dbReference type="Proteomes" id="UP000751190"/>
    </source>
</evidence>
<gene>
    <name evidence="2" type="ORF">KFE25_009934</name>
</gene>
<accession>A0A8J5XG70</accession>
<name>A0A8J5XG70_DIALT</name>
<reference evidence="2" key="1">
    <citation type="submission" date="2021-05" db="EMBL/GenBank/DDBJ databases">
        <title>The genome of the haptophyte Pavlova lutheri (Diacronema luteri, Pavlovales) - a model for lipid biosynthesis in eukaryotic algae.</title>
        <authorList>
            <person name="Hulatt C.J."/>
            <person name="Posewitz M.C."/>
        </authorList>
    </citation>
    <scope>NUCLEOTIDE SEQUENCE</scope>
    <source>
        <strain evidence="2">NIVA-4/92</strain>
    </source>
</reference>
<dbReference type="AlphaFoldDB" id="A0A8J5XG70"/>
<evidence type="ECO:0000313" key="2">
    <source>
        <dbReference type="EMBL" id="KAG8464566.1"/>
    </source>
</evidence>
<feature type="region of interest" description="Disordered" evidence="1">
    <location>
        <begin position="139"/>
        <end position="163"/>
    </location>
</feature>
<proteinExistence type="predicted"/>
<sequence>MDEEGEHDASLKSAQDAFSRTGQEEHKLLKADGYDTRAASVSLIERLLTTDPKRAELAKDAERLGGVMECTGFSVDEATRTLLLWQEISGLREQGLSTVDIVHHFTKRLKCAHVARGRLADAASAENLGACSRKQKFSGWADVDGPQPLAPPATAKRGRLQYK</sequence>
<comment type="caution">
    <text evidence="2">The sequence shown here is derived from an EMBL/GenBank/DDBJ whole genome shotgun (WGS) entry which is preliminary data.</text>
</comment>